<name>A0ACB7YSQ8_9ERIC</name>
<proteinExistence type="predicted"/>
<accession>A0ACB7YSQ8</accession>
<evidence type="ECO:0000313" key="2">
    <source>
        <dbReference type="Proteomes" id="UP000828048"/>
    </source>
</evidence>
<dbReference type="EMBL" id="CM037153">
    <property type="protein sequence ID" value="KAH7856573.1"/>
    <property type="molecule type" value="Genomic_DNA"/>
</dbReference>
<evidence type="ECO:0000313" key="1">
    <source>
        <dbReference type="EMBL" id="KAH7856573.1"/>
    </source>
</evidence>
<protein>
    <submittedName>
        <fullName evidence="1">Uncharacterized protein</fullName>
    </submittedName>
</protein>
<dbReference type="Proteomes" id="UP000828048">
    <property type="component" value="Chromosome 3"/>
</dbReference>
<sequence>MASTKRGPPVADSVEPQAKKYKVSEAAESSKSHPRVVLNPADCNLDFNVEATGLEGSALHDQGFAYCWSGARANVGITGGNYCFGCKIISAQPVNMEDTPLDQQHVSRLGISRGDDKVGNLGETETSFGFGGTGKFSTAGKFSDYGEKFGVGDTIVCAVNLENKPLAFIGFSKNGKWLGIAKYFNAGSNGLGIVDSPIRKLPWESALFPHLLLKNVVVQMQFSLDDGLVPEEGYKPWASALVDGNAIMGPTFQNPRDCEVMMMVGLPASGKSTWAEKWVQEHPEKRYVLLGTNLALDQMKVPGLLRKNNYGERFDRLMDCATGIFNTLLSRAAKTPRNYILDQTNVYKSARKRKMKPFADYQKIAIVVFPEPEEIKARASKRFIEMGKEVPAEAVNEMLANYVLPMSKDMPGADEFFDQVIFTELNGGESQRCLNEMKRALAAGANVHPNSVSPYSRESSVQSYNSSTIQNHGTYPVSSGYQQSSYSPQPQLNYNYQSPGQVNSAYFGCGPSRGSESLPLANQGNQTPPVLNDTYRSYRAYESRIANPGLGTDPYQTCGVGGPYYPPNVESRNFTPGGATSPNQRGMVELYPRPPFSAYGEHTGFPGQAISQGNPQASRQSTFVPGHSSTYGSPYGTPVPRPPYGSHPYDMQQARGYPPPRPGYY</sequence>
<comment type="caution">
    <text evidence="1">The sequence shown here is derived from an EMBL/GenBank/DDBJ whole genome shotgun (WGS) entry which is preliminary data.</text>
</comment>
<keyword evidence="2" id="KW-1185">Reference proteome</keyword>
<gene>
    <name evidence="1" type="ORF">Vadar_003027</name>
</gene>
<reference evidence="1 2" key="1">
    <citation type="journal article" date="2021" name="Hortic Res">
        <title>High-quality reference genome and annotation aids understanding of berry development for evergreen blueberry (Vaccinium darrowii).</title>
        <authorList>
            <person name="Yu J."/>
            <person name="Hulse-Kemp A.M."/>
            <person name="Babiker E."/>
            <person name="Staton M."/>
        </authorList>
    </citation>
    <scope>NUCLEOTIDE SEQUENCE [LARGE SCALE GENOMIC DNA]</scope>
    <source>
        <strain evidence="2">cv. NJ 8807/NJ 8810</strain>
        <tissue evidence="1">Young leaf</tissue>
    </source>
</reference>
<organism evidence="1 2">
    <name type="scientific">Vaccinium darrowii</name>
    <dbReference type="NCBI Taxonomy" id="229202"/>
    <lineage>
        <taxon>Eukaryota</taxon>
        <taxon>Viridiplantae</taxon>
        <taxon>Streptophyta</taxon>
        <taxon>Embryophyta</taxon>
        <taxon>Tracheophyta</taxon>
        <taxon>Spermatophyta</taxon>
        <taxon>Magnoliopsida</taxon>
        <taxon>eudicotyledons</taxon>
        <taxon>Gunneridae</taxon>
        <taxon>Pentapetalae</taxon>
        <taxon>asterids</taxon>
        <taxon>Ericales</taxon>
        <taxon>Ericaceae</taxon>
        <taxon>Vaccinioideae</taxon>
        <taxon>Vaccinieae</taxon>
        <taxon>Vaccinium</taxon>
    </lineage>
</organism>